<sequence>MMKFGLTGVLFVSSVLILACTTQPQLPQLVESDSADLAEPLDPQLLREIRVTAKTVALSPPMDSDVVCRRVTPTGSHLSKQRCDRRSSLRRQREEAQEWLRSDGLDGSVSGVFSVPTR</sequence>
<dbReference type="PROSITE" id="PS51257">
    <property type="entry name" value="PROKAR_LIPOPROTEIN"/>
    <property type="match status" value="1"/>
</dbReference>
<gene>
    <name evidence="1" type="ORF">METZ01_LOCUS178020</name>
</gene>
<protein>
    <submittedName>
        <fullName evidence="1">Uncharacterized protein</fullName>
    </submittedName>
</protein>
<dbReference type="AlphaFoldDB" id="A0A382CGE1"/>
<organism evidence="1">
    <name type="scientific">marine metagenome</name>
    <dbReference type="NCBI Taxonomy" id="408172"/>
    <lineage>
        <taxon>unclassified sequences</taxon>
        <taxon>metagenomes</taxon>
        <taxon>ecological metagenomes</taxon>
    </lineage>
</organism>
<dbReference type="EMBL" id="UINC01034393">
    <property type="protein sequence ID" value="SVB25166.1"/>
    <property type="molecule type" value="Genomic_DNA"/>
</dbReference>
<name>A0A382CGE1_9ZZZZ</name>
<reference evidence="1" key="1">
    <citation type="submission" date="2018-05" db="EMBL/GenBank/DDBJ databases">
        <authorList>
            <person name="Lanie J.A."/>
            <person name="Ng W.-L."/>
            <person name="Kazmierczak K.M."/>
            <person name="Andrzejewski T.M."/>
            <person name="Davidsen T.M."/>
            <person name="Wayne K.J."/>
            <person name="Tettelin H."/>
            <person name="Glass J.I."/>
            <person name="Rusch D."/>
            <person name="Podicherti R."/>
            <person name="Tsui H.-C.T."/>
            <person name="Winkler M.E."/>
        </authorList>
    </citation>
    <scope>NUCLEOTIDE SEQUENCE</scope>
</reference>
<accession>A0A382CGE1</accession>
<evidence type="ECO:0000313" key="1">
    <source>
        <dbReference type="EMBL" id="SVB25166.1"/>
    </source>
</evidence>
<proteinExistence type="predicted"/>